<dbReference type="Pfam" id="PF03372">
    <property type="entry name" value="Exo_endo_phos"/>
    <property type="match status" value="1"/>
</dbReference>
<dbReference type="SUPFAM" id="SSF56219">
    <property type="entry name" value="DNase I-like"/>
    <property type="match status" value="1"/>
</dbReference>
<keyword evidence="3" id="KW-0548">Nucleotidyltransferase</keyword>
<evidence type="ECO:0000313" key="3">
    <source>
        <dbReference type="EMBL" id="OWZ11339.1"/>
    </source>
</evidence>
<keyword evidence="4" id="KW-1185">Reference proteome</keyword>
<dbReference type="OrthoDB" id="168226at2759"/>
<dbReference type="Proteomes" id="UP000198211">
    <property type="component" value="Unassembled WGS sequence"/>
</dbReference>
<dbReference type="InterPro" id="IPR005135">
    <property type="entry name" value="Endo/exonuclease/phosphatase"/>
</dbReference>
<sequence length="654" mass="74216">MSRARLHVAQSHRRSAITLHDFFPKIPTESKATDIENQFRAVKKQAAKRRKQEERATPAAQSNHPSLHEADQTFGCVTQNVNGFGSSAVKMGEWLRSFRTSDRRGRNDVYILQETHVEEREISRASATFAGQWGFRTGPGCPFRSFWSPSCERKGGVAILVDPYGSFTDVGPVYEHMWSPHFMAVKGMMKGEKLIVVNIYAPHQPAKREAFYRKLTDMDIPTGVKMAIGGDFNCTLDPVADRSYFRQRDGHDSPALRMLLENWGLADPVAWTRPLEWTPVALRQHHDATHTYFYRVDGHGSATSRLDRWYITPSLRTWVAQTEVVHPATKADHAGVKLHLRSPSDPVRVWKPARIHPVPGFAEIKVAEATRERLAQFLDEIPSEVVAAGIAWDSLKIDIAKHTRRIVKECRKRRRHSLQKKLYRMARQDERLKELRDGHRPSVDLITDLMDGLSLADVDGDSPRMRLRRAITECKRERASLSQRRLLASATHWDGKTTKQFFRRISSKFADNTIPRLRPAEGCPARGIHDKADTLADAWSPIFQQPARESALAVNVANIFCLKKGGDSGDPLNYRPLALLNSDYKIFTRILATRVSALLPMQIHPNQNGFVARRTIHDTIDLFDAAQIAATRDIDQDEAIYYDITGTQTDLSKR</sequence>
<proteinExistence type="predicted"/>
<gene>
    <name evidence="3" type="ORF">PHMEG_00015649</name>
</gene>
<dbReference type="PANTHER" id="PTHR19446">
    <property type="entry name" value="REVERSE TRANSCRIPTASES"/>
    <property type="match status" value="1"/>
</dbReference>
<name>A0A225W2A3_9STRA</name>
<dbReference type="GO" id="GO:0003964">
    <property type="term" value="F:RNA-directed DNA polymerase activity"/>
    <property type="evidence" value="ECO:0007669"/>
    <property type="project" value="UniProtKB-KW"/>
</dbReference>
<organism evidence="3 4">
    <name type="scientific">Phytophthora megakarya</name>
    <dbReference type="NCBI Taxonomy" id="4795"/>
    <lineage>
        <taxon>Eukaryota</taxon>
        <taxon>Sar</taxon>
        <taxon>Stramenopiles</taxon>
        <taxon>Oomycota</taxon>
        <taxon>Peronosporomycetes</taxon>
        <taxon>Peronosporales</taxon>
        <taxon>Peronosporaceae</taxon>
        <taxon>Phytophthora</taxon>
    </lineage>
</organism>
<dbReference type="Gene3D" id="3.60.10.10">
    <property type="entry name" value="Endonuclease/exonuclease/phosphatase"/>
    <property type="match status" value="1"/>
</dbReference>
<dbReference type="STRING" id="4795.A0A225W2A3"/>
<evidence type="ECO:0000259" key="2">
    <source>
        <dbReference type="Pfam" id="PF03372"/>
    </source>
</evidence>
<reference evidence="4" key="1">
    <citation type="submission" date="2017-03" db="EMBL/GenBank/DDBJ databases">
        <title>Phytopthora megakarya and P. palmivora, two closely related causual agents of cacao black pod achieved similar genome size and gene model numbers by different mechanisms.</title>
        <authorList>
            <person name="Ali S."/>
            <person name="Shao J."/>
            <person name="Larry D.J."/>
            <person name="Kronmiller B."/>
            <person name="Shen D."/>
            <person name="Strem M.D."/>
            <person name="Melnick R.L."/>
            <person name="Guiltinan M.J."/>
            <person name="Tyler B.M."/>
            <person name="Meinhardt L.W."/>
            <person name="Bailey B.A."/>
        </authorList>
    </citation>
    <scope>NUCLEOTIDE SEQUENCE [LARGE SCALE GENOMIC DNA]</scope>
    <source>
        <strain evidence="4">zdho120</strain>
    </source>
</reference>
<dbReference type="AlphaFoldDB" id="A0A225W2A3"/>
<dbReference type="EMBL" id="NBNE01002152">
    <property type="protein sequence ID" value="OWZ11339.1"/>
    <property type="molecule type" value="Genomic_DNA"/>
</dbReference>
<dbReference type="CDD" id="cd09076">
    <property type="entry name" value="L1-EN"/>
    <property type="match status" value="1"/>
</dbReference>
<dbReference type="InterPro" id="IPR036691">
    <property type="entry name" value="Endo/exonu/phosph_ase_sf"/>
</dbReference>
<evidence type="ECO:0000256" key="1">
    <source>
        <dbReference type="SAM" id="MobiDB-lite"/>
    </source>
</evidence>
<keyword evidence="3" id="KW-0695">RNA-directed DNA polymerase</keyword>
<feature type="region of interest" description="Disordered" evidence="1">
    <location>
        <begin position="42"/>
        <end position="67"/>
    </location>
</feature>
<protein>
    <submittedName>
        <fullName evidence="3">Reverse transcriptase</fullName>
    </submittedName>
</protein>
<keyword evidence="3" id="KW-0808">Transferase</keyword>
<feature type="domain" description="Endonuclease/exonuclease/phosphatase" evidence="2">
    <location>
        <begin position="77"/>
        <end position="327"/>
    </location>
</feature>
<accession>A0A225W2A3</accession>
<evidence type="ECO:0000313" key="4">
    <source>
        <dbReference type="Proteomes" id="UP000198211"/>
    </source>
</evidence>
<comment type="caution">
    <text evidence="3">The sequence shown here is derived from an EMBL/GenBank/DDBJ whole genome shotgun (WGS) entry which is preliminary data.</text>
</comment>